<dbReference type="NCBIfam" id="NF000818">
    <property type="entry name" value="PRK00062.1"/>
    <property type="match status" value="1"/>
</dbReference>
<comment type="similarity">
    <text evidence="4 9">Belongs to the class-III pyridoxal-phosphate-dependent aminotransferase family. HemL subfamily.</text>
</comment>
<comment type="cofactor">
    <cofactor evidence="2 9">
        <name>pyridoxal 5'-phosphate</name>
        <dbReference type="ChEBI" id="CHEBI:597326"/>
    </cofactor>
</comment>
<dbReference type="OrthoDB" id="9807885at2"/>
<dbReference type="UniPathway" id="UPA00251">
    <property type="reaction ID" value="UER00317"/>
</dbReference>
<keyword evidence="5 9" id="KW-0963">Cytoplasm</keyword>
<dbReference type="RefSeq" id="WP_122911256.1">
    <property type="nucleotide sequence ID" value="NZ_CBCSBE010000031.1"/>
</dbReference>
<dbReference type="Gene3D" id="3.90.1150.10">
    <property type="entry name" value="Aspartate Aminotransferase, domain 1"/>
    <property type="match status" value="1"/>
</dbReference>
<dbReference type="InterPro" id="IPR015424">
    <property type="entry name" value="PyrdxlP-dep_Trfase"/>
</dbReference>
<dbReference type="InterPro" id="IPR015421">
    <property type="entry name" value="PyrdxlP-dep_Trfase_major"/>
</dbReference>
<evidence type="ECO:0000256" key="2">
    <source>
        <dbReference type="ARBA" id="ARBA00001933"/>
    </source>
</evidence>
<feature type="modified residue" description="N6-(pyridoxal phosphate)lysine" evidence="9">
    <location>
        <position position="269"/>
    </location>
</feature>
<evidence type="ECO:0000256" key="8">
    <source>
        <dbReference type="ARBA" id="ARBA00023244"/>
    </source>
</evidence>
<dbReference type="GO" id="GO:0030170">
    <property type="term" value="F:pyridoxal phosphate binding"/>
    <property type="evidence" value="ECO:0007669"/>
    <property type="project" value="InterPro"/>
</dbReference>
<protein>
    <recommendedName>
        <fullName evidence="9">Glutamate-1-semialdehyde 2,1-aminomutase</fullName>
        <shortName evidence="9">GSA</shortName>
        <ecNumber evidence="9">5.4.3.8</ecNumber>
    </recommendedName>
    <alternativeName>
        <fullName evidence="9">Glutamate-1-semialdehyde aminotransferase</fullName>
        <shortName evidence="9">GSA-AT</shortName>
    </alternativeName>
</protein>
<dbReference type="NCBIfam" id="NF009055">
    <property type="entry name" value="PRK12389.1"/>
    <property type="match status" value="1"/>
</dbReference>
<dbReference type="NCBIfam" id="TIGR00713">
    <property type="entry name" value="hemL"/>
    <property type="match status" value="1"/>
</dbReference>
<reference evidence="10 11" key="1">
    <citation type="submission" date="2018-10" db="EMBL/GenBank/DDBJ databases">
        <title>Phylogenomics of Brevibacillus.</title>
        <authorList>
            <person name="Dunlap C."/>
        </authorList>
    </citation>
    <scope>NUCLEOTIDE SEQUENCE [LARGE SCALE GENOMIC DNA]</scope>
    <source>
        <strain evidence="10 11">JCM 12215</strain>
    </source>
</reference>
<sequence>MKNRERSAQLHEQAMDVILGGVNSPSRSFKAVGGGAPVSMERAQGAYFWDVDGNQYIDYLAAYGPIITGHAHPHVTQAITEAAANGTLYGTPTPWEITFANMIRKAIPSMERIRFNNSGTEAVMTCIRVARAYTNRIKVIKFAGCYHGHSDLVLVAAGSGPSTLGIPDSAGIPQSIANEVITVPFNDKQAFADAIEKWGSETACVLVEPIVGNFGIVEPEPGFLEEVNRLTHAAGALVVYDEVITAFRFCYGGAQNLLGVEPDLTALGKIIGGGLPIGAYGGRREIMEQVAPLGPAYQAGTMAGNPASIRAGIACLEVLSQPGVYEEFERLGEMLAAGIREAAQKHGVKIQLNRVKGAMAVYFIDEPVYDYDTAQKADSEVFARFFRLLLEEGICIAPSKYEAWFITTAHTEQDIVKTIAAVDRCFAAL</sequence>
<comment type="subcellular location">
    <subcellularLocation>
        <location evidence="9">Cytoplasm</location>
    </subcellularLocation>
</comment>
<dbReference type="AlphaFoldDB" id="A0A3M8BUP9"/>
<evidence type="ECO:0000256" key="1">
    <source>
        <dbReference type="ARBA" id="ARBA00001579"/>
    </source>
</evidence>
<dbReference type="SUPFAM" id="SSF53383">
    <property type="entry name" value="PLP-dependent transferases"/>
    <property type="match status" value="1"/>
</dbReference>
<dbReference type="HAMAP" id="MF_00375">
    <property type="entry name" value="HemL_aminotrans_3"/>
    <property type="match status" value="1"/>
</dbReference>
<evidence type="ECO:0000256" key="7">
    <source>
        <dbReference type="ARBA" id="ARBA00023235"/>
    </source>
</evidence>
<evidence type="ECO:0000313" key="11">
    <source>
        <dbReference type="Proteomes" id="UP000282028"/>
    </source>
</evidence>
<comment type="pathway">
    <text evidence="3">Porphyrin-containing compound metabolism; protoporphyrin-IX biosynthesis; 5-aminolevulinate from L-glutamyl-tRNA(Glu): step 2/2.</text>
</comment>
<dbReference type="Gene3D" id="3.40.640.10">
    <property type="entry name" value="Type I PLP-dependent aspartate aminotransferase-like (Major domain)"/>
    <property type="match status" value="1"/>
</dbReference>
<dbReference type="Proteomes" id="UP000282028">
    <property type="component" value="Unassembled WGS sequence"/>
</dbReference>
<evidence type="ECO:0000256" key="3">
    <source>
        <dbReference type="ARBA" id="ARBA00004819"/>
    </source>
</evidence>
<name>A0A3M8BUP9_9BACL</name>
<accession>A0A3M8BUP9</accession>
<dbReference type="FunFam" id="3.40.640.10:FF:000021">
    <property type="entry name" value="Glutamate-1-semialdehyde 2,1-aminomutase"/>
    <property type="match status" value="1"/>
</dbReference>
<comment type="caution">
    <text evidence="10">The sequence shown here is derived from an EMBL/GenBank/DDBJ whole genome shotgun (WGS) entry which is preliminary data.</text>
</comment>
<evidence type="ECO:0000256" key="9">
    <source>
        <dbReference type="HAMAP-Rule" id="MF_00375"/>
    </source>
</evidence>
<comment type="catalytic activity">
    <reaction evidence="1 9">
        <text>(S)-4-amino-5-oxopentanoate = 5-aminolevulinate</text>
        <dbReference type="Rhea" id="RHEA:14265"/>
        <dbReference type="ChEBI" id="CHEBI:57501"/>
        <dbReference type="ChEBI" id="CHEBI:356416"/>
        <dbReference type="EC" id="5.4.3.8"/>
    </reaction>
</comment>
<dbReference type="CDD" id="cd00610">
    <property type="entry name" value="OAT_like"/>
    <property type="match status" value="1"/>
</dbReference>
<dbReference type="Pfam" id="PF00202">
    <property type="entry name" value="Aminotran_3"/>
    <property type="match status" value="1"/>
</dbReference>
<evidence type="ECO:0000313" key="10">
    <source>
        <dbReference type="EMBL" id="RNB67043.1"/>
    </source>
</evidence>
<dbReference type="EC" id="5.4.3.8" evidence="9"/>
<dbReference type="GO" id="GO:0006782">
    <property type="term" value="P:protoporphyrinogen IX biosynthetic process"/>
    <property type="evidence" value="ECO:0007669"/>
    <property type="project" value="UniProtKB-UniRule"/>
</dbReference>
<keyword evidence="8 9" id="KW-0627">Porphyrin biosynthesis</keyword>
<dbReference type="InterPro" id="IPR004639">
    <property type="entry name" value="4pyrrol_synth_GluAld_NH2Trfase"/>
</dbReference>
<proteinExistence type="inferred from homology"/>
<evidence type="ECO:0000256" key="5">
    <source>
        <dbReference type="ARBA" id="ARBA00022490"/>
    </source>
</evidence>
<dbReference type="InterPro" id="IPR015422">
    <property type="entry name" value="PyrdxlP-dep_Trfase_small"/>
</dbReference>
<evidence type="ECO:0000256" key="6">
    <source>
        <dbReference type="ARBA" id="ARBA00022898"/>
    </source>
</evidence>
<gene>
    <name evidence="9" type="primary">hemL</name>
    <name evidence="10" type="ORF">EDM52_23105</name>
</gene>
<dbReference type="PANTHER" id="PTHR43713">
    <property type="entry name" value="GLUTAMATE-1-SEMIALDEHYDE 2,1-AMINOMUTASE"/>
    <property type="match status" value="1"/>
</dbReference>
<dbReference type="GO" id="GO:0042286">
    <property type="term" value="F:glutamate-1-semialdehyde 2,1-aminomutase activity"/>
    <property type="evidence" value="ECO:0007669"/>
    <property type="project" value="UniProtKB-UniRule"/>
</dbReference>
<dbReference type="GO" id="GO:0008483">
    <property type="term" value="F:transaminase activity"/>
    <property type="evidence" value="ECO:0007669"/>
    <property type="project" value="InterPro"/>
</dbReference>
<keyword evidence="6 9" id="KW-0663">Pyridoxal phosphate</keyword>
<dbReference type="GO" id="GO:0005737">
    <property type="term" value="C:cytoplasm"/>
    <property type="evidence" value="ECO:0007669"/>
    <property type="project" value="UniProtKB-SubCell"/>
</dbReference>
<comment type="subunit">
    <text evidence="9">Homodimer.</text>
</comment>
<dbReference type="EMBL" id="RHHR01000060">
    <property type="protein sequence ID" value="RNB67043.1"/>
    <property type="molecule type" value="Genomic_DNA"/>
</dbReference>
<dbReference type="PANTHER" id="PTHR43713:SF1">
    <property type="entry name" value="GLUTAMATE-1-SEMIALDEHYDE 2,1-AMINOMUTASE 2"/>
    <property type="match status" value="1"/>
</dbReference>
<organism evidence="10 11">
    <name type="scientific">Brevibacillus invocatus</name>
    <dbReference type="NCBI Taxonomy" id="173959"/>
    <lineage>
        <taxon>Bacteria</taxon>
        <taxon>Bacillati</taxon>
        <taxon>Bacillota</taxon>
        <taxon>Bacilli</taxon>
        <taxon>Bacillales</taxon>
        <taxon>Paenibacillaceae</taxon>
        <taxon>Brevibacillus</taxon>
    </lineage>
</organism>
<dbReference type="InterPro" id="IPR005814">
    <property type="entry name" value="Aminotrans_3"/>
</dbReference>
<evidence type="ECO:0000256" key="4">
    <source>
        <dbReference type="ARBA" id="ARBA00008981"/>
    </source>
</evidence>
<keyword evidence="7 9" id="KW-0413">Isomerase</keyword>
<keyword evidence="11" id="KW-1185">Reference proteome</keyword>